<keyword evidence="6" id="KW-0677">Repeat</keyword>
<dbReference type="GO" id="GO:0005886">
    <property type="term" value="C:plasma membrane"/>
    <property type="evidence" value="ECO:0007669"/>
    <property type="project" value="UniProtKB-SubCell"/>
</dbReference>
<gene>
    <name evidence="17" type="ORF">JF72_05830</name>
</gene>
<evidence type="ECO:0000256" key="4">
    <source>
        <dbReference type="ARBA" id="ARBA00022618"/>
    </source>
</evidence>
<comment type="subcellular location">
    <subcellularLocation>
        <location evidence="1">Cell membrane</location>
        <topology evidence="1">Single-pass membrane protein</topology>
    </subcellularLocation>
</comment>
<dbReference type="PANTHER" id="PTHR30627:SF26">
    <property type="entry name" value="PENICILLIN-BINDING PROTEIN 2B"/>
    <property type="match status" value="1"/>
</dbReference>
<dbReference type="Proteomes" id="UP000033682">
    <property type="component" value="Unassembled WGS sequence"/>
</dbReference>
<keyword evidence="9 15" id="KW-1133">Transmembrane helix</keyword>
<dbReference type="SUPFAM" id="SSF54184">
    <property type="entry name" value="Penicillin-binding protein 2x (pbp-2x), c-terminal domain"/>
    <property type="match status" value="2"/>
</dbReference>
<keyword evidence="13" id="KW-0961">Cell wall biogenesis/degradation</keyword>
<evidence type="ECO:0000256" key="9">
    <source>
        <dbReference type="ARBA" id="ARBA00022989"/>
    </source>
</evidence>
<evidence type="ECO:0000313" key="18">
    <source>
        <dbReference type="Proteomes" id="UP000033682"/>
    </source>
</evidence>
<dbReference type="GO" id="GO:0051301">
    <property type="term" value="P:cell division"/>
    <property type="evidence" value="ECO:0007669"/>
    <property type="project" value="UniProtKB-KW"/>
</dbReference>
<dbReference type="Gene3D" id="2.20.70.70">
    <property type="match status" value="1"/>
</dbReference>
<evidence type="ECO:0000256" key="5">
    <source>
        <dbReference type="ARBA" id="ARBA00022692"/>
    </source>
</evidence>
<protein>
    <submittedName>
        <fullName evidence="17">Penicillin-binding protein</fullName>
    </submittedName>
</protein>
<dbReference type="InterPro" id="IPR005311">
    <property type="entry name" value="PBP_dimer"/>
</dbReference>
<sequence>MKKHISNLNLQKSKAHKYRFTVGRFLQVAVALVFLVFTGRFLYIGISKTVSGQDLTKKTEQLYMRNQVLKATRGTIYDRNGLAVAQDSHLYTIYAILDKSSINYKNKPEYVVNKAETAEKLAKVLPLSADKVLQYLNPSHPAFQVQFGTAGVGLTRKEKERIEKMKLPGIKFFETQSRLYPNGNFASHIVGLATPEYNKKTKTQDLIGTMGLEAWYNDVLSGKDGYQISSVDASNFQTPNSVQNYQAPKDGNNIYLTIDSQLQEYLENRLSYVQSNFNPVSITAVVEDMKTGKVLAASQRPTFNPQTKKGMEKSYRNILVQDTYEPGSVFKVLTLSAAVNSGNYHPNQYYNSGSVTVSGSVIHDWEIHGWGSIPFSQAFPRSSNTGFVHLEQQMGAKTWRKYLNEFHIGQNTGVTLPGEQPGMIAFKSPIDQAVTSFGQGVNVNVMQMMQAFSSLANGGQMVKPQFVEKVTDSEGKTITNYQIKNVGEPIYSKETAQVVLENMQRVLNKKIGTGSVYRIKGESIAVKTGTAQIANTKGGGYLKGDNNYTFSVVGVTPAKHPRYCIYITVKQPRRMSKPAEVILASIFKPMMKRVILMSKNEVNDTTIIKTPDFKGMSYSEAEKKARQIGLKLAKVGSGDKISGQSIAKGQKQDAGNKIFVLTSGKIECPKMNGWTVEELRQFENLTDVKLDILGTGRASRQSVKPGVTIKPGTKIKVKLKE</sequence>
<dbReference type="SUPFAM" id="SSF56519">
    <property type="entry name" value="Penicillin binding protein dimerisation domain"/>
    <property type="match status" value="1"/>
</dbReference>
<evidence type="ECO:0000256" key="14">
    <source>
        <dbReference type="ARBA" id="ARBA00055980"/>
    </source>
</evidence>
<dbReference type="CDD" id="cd06576">
    <property type="entry name" value="PASTA_Pbp2x-like_1"/>
    <property type="match status" value="1"/>
</dbReference>
<dbReference type="InterPro" id="IPR050515">
    <property type="entry name" value="Beta-lactam/transpept"/>
</dbReference>
<dbReference type="Pfam" id="PF03793">
    <property type="entry name" value="PASTA"/>
    <property type="match status" value="2"/>
</dbReference>
<keyword evidence="5 15" id="KW-0812">Transmembrane</keyword>
<keyword evidence="7" id="KW-0133">Cell shape</keyword>
<dbReference type="InterPro" id="IPR012338">
    <property type="entry name" value="Beta-lactam/transpept-like"/>
</dbReference>
<evidence type="ECO:0000313" key="17">
    <source>
        <dbReference type="EMBL" id="KJY61304.1"/>
    </source>
</evidence>
<dbReference type="Gene3D" id="3.90.1310.10">
    <property type="entry name" value="Penicillin-binding protein 2a (Domain 2)"/>
    <property type="match status" value="1"/>
</dbReference>
<dbReference type="RefSeq" id="WP_046306711.1">
    <property type="nucleotide sequence ID" value="NZ_CAMLAY010000016.1"/>
</dbReference>
<accession>A0A0F4LSN3</accession>
<evidence type="ECO:0000256" key="1">
    <source>
        <dbReference type="ARBA" id="ARBA00004162"/>
    </source>
</evidence>
<keyword evidence="10 15" id="KW-0472">Membrane</keyword>
<keyword evidence="4" id="KW-0132">Cell division</keyword>
<dbReference type="FunFam" id="3.40.710.10:FF:000095">
    <property type="entry name" value="Penicillin-binding protein 2x"/>
    <property type="match status" value="1"/>
</dbReference>
<evidence type="ECO:0000256" key="2">
    <source>
        <dbReference type="ARBA" id="ARBA00007171"/>
    </source>
</evidence>
<keyword evidence="8" id="KW-0573">Peptidoglycan synthesis</keyword>
<dbReference type="GO" id="GO:0008360">
    <property type="term" value="P:regulation of cell shape"/>
    <property type="evidence" value="ECO:0007669"/>
    <property type="project" value="UniProtKB-KW"/>
</dbReference>
<dbReference type="InterPro" id="IPR036138">
    <property type="entry name" value="PBP_dimer_sf"/>
</dbReference>
<evidence type="ECO:0000256" key="15">
    <source>
        <dbReference type="SAM" id="Phobius"/>
    </source>
</evidence>
<comment type="caution">
    <text evidence="17">The sequence shown here is derived from an EMBL/GenBank/DDBJ whole genome shotgun (WGS) entry which is preliminary data.</text>
</comment>
<dbReference type="AlphaFoldDB" id="A0A0F4LSN3"/>
<dbReference type="Gene3D" id="3.30.70.2110">
    <property type="match status" value="1"/>
</dbReference>
<evidence type="ECO:0000259" key="16">
    <source>
        <dbReference type="PROSITE" id="PS51178"/>
    </source>
</evidence>
<dbReference type="PATRIC" id="fig|303541.3.peg.737"/>
<dbReference type="GO" id="GO:0009252">
    <property type="term" value="P:peptidoglycan biosynthetic process"/>
    <property type="evidence" value="ECO:0007669"/>
    <property type="project" value="UniProtKB-KW"/>
</dbReference>
<evidence type="ECO:0000256" key="13">
    <source>
        <dbReference type="ARBA" id="ARBA00023316"/>
    </source>
</evidence>
<evidence type="ECO:0000256" key="7">
    <source>
        <dbReference type="ARBA" id="ARBA00022960"/>
    </source>
</evidence>
<evidence type="ECO:0000256" key="10">
    <source>
        <dbReference type="ARBA" id="ARBA00023136"/>
    </source>
</evidence>
<reference evidence="17 18" key="1">
    <citation type="submission" date="2015-01" db="EMBL/GenBank/DDBJ databases">
        <title>Comparative genomics of the lactic acid bacteria isolated from the honey bee gut.</title>
        <authorList>
            <person name="Ellegaard K.M."/>
            <person name="Tamarit D."/>
            <person name="Javelind E."/>
            <person name="Olofsson T."/>
            <person name="Andersson S.G."/>
            <person name="Vasquez A."/>
        </authorList>
    </citation>
    <scope>NUCLEOTIDE SEQUENCE [LARGE SCALE GENOMIC DNA]</scope>
    <source>
        <strain evidence="17 18">Hma11</strain>
    </source>
</reference>
<feature type="domain" description="PASTA" evidence="16">
    <location>
        <begin position="665"/>
        <end position="721"/>
    </location>
</feature>
<organism evidence="17 18">
    <name type="scientific">Lactobacillus apis</name>
    <dbReference type="NCBI Taxonomy" id="303541"/>
    <lineage>
        <taxon>Bacteria</taxon>
        <taxon>Bacillati</taxon>
        <taxon>Bacillota</taxon>
        <taxon>Bacilli</taxon>
        <taxon>Lactobacillales</taxon>
        <taxon>Lactobacillaceae</taxon>
        <taxon>Lactobacillus</taxon>
    </lineage>
</organism>
<proteinExistence type="inferred from homology"/>
<dbReference type="GO" id="GO:0071555">
    <property type="term" value="P:cell wall organization"/>
    <property type="evidence" value="ECO:0007669"/>
    <property type="project" value="UniProtKB-KW"/>
</dbReference>
<dbReference type="Pfam" id="PF00905">
    <property type="entry name" value="Transpeptidase"/>
    <property type="match status" value="1"/>
</dbReference>
<feature type="domain" description="PASTA" evidence="16">
    <location>
        <begin position="604"/>
        <end position="664"/>
    </location>
</feature>
<dbReference type="STRING" id="303541.JF72_05830"/>
<dbReference type="Pfam" id="PF03717">
    <property type="entry name" value="PBP_dimer"/>
    <property type="match status" value="1"/>
</dbReference>
<dbReference type="EMBL" id="JXLG01000005">
    <property type="protein sequence ID" value="KJY61304.1"/>
    <property type="molecule type" value="Genomic_DNA"/>
</dbReference>
<dbReference type="InterPro" id="IPR005543">
    <property type="entry name" value="PASTA_dom"/>
</dbReference>
<keyword evidence="12" id="KW-0131">Cell cycle</keyword>
<comment type="function">
    <text evidence="14">A transpeptidase that forms peptide cross-links between adjacent glycan strands in cell wall peptidoglycan (PG). Part of the divisome machinery that synthesizes the septal cross wall. Beta-lactams inactivate the PBPs by acylating an essential serine residue in the active site of these proteins.</text>
</comment>
<comment type="similarity">
    <text evidence="2">Belongs to the transpeptidase family.</text>
</comment>
<dbReference type="HOGENOM" id="CLU_009289_6_1_9"/>
<feature type="transmembrane region" description="Helical" evidence="15">
    <location>
        <begin position="21"/>
        <end position="43"/>
    </location>
</feature>
<dbReference type="PANTHER" id="PTHR30627">
    <property type="entry name" value="PEPTIDOGLYCAN D,D-TRANSPEPTIDASE"/>
    <property type="match status" value="1"/>
</dbReference>
<keyword evidence="11" id="KW-0046">Antibiotic resistance</keyword>
<dbReference type="PROSITE" id="PS51178">
    <property type="entry name" value="PASTA"/>
    <property type="match status" value="2"/>
</dbReference>
<keyword evidence="18" id="KW-1185">Reference proteome</keyword>
<dbReference type="SMART" id="SM00740">
    <property type="entry name" value="PASTA"/>
    <property type="match status" value="2"/>
</dbReference>
<evidence type="ECO:0000256" key="3">
    <source>
        <dbReference type="ARBA" id="ARBA00022475"/>
    </source>
</evidence>
<keyword evidence="3" id="KW-1003">Cell membrane</keyword>
<dbReference type="GO" id="GO:0008658">
    <property type="term" value="F:penicillin binding"/>
    <property type="evidence" value="ECO:0007669"/>
    <property type="project" value="InterPro"/>
</dbReference>
<dbReference type="Gene3D" id="3.40.710.10">
    <property type="entry name" value="DD-peptidase/beta-lactamase superfamily"/>
    <property type="match status" value="1"/>
</dbReference>
<name>A0A0F4LSN3_9LACO</name>
<evidence type="ECO:0000256" key="11">
    <source>
        <dbReference type="ARBA" id="ARBA00023251"/>
    </source>
</evidence>
<dbReference type="SUPFAM" id="SSF56601">
    <property type="entry name" value="beta-lactamase/transpeptidase-like"/>
    <property type="match status" value="1"/>
</dbReference>
<evidence type="ECO:0000256" key="12">
    <source>
        <dbReference type="ARBA" id="ARBA00023306"/>
    </source>
</evidence>
<dbReference type="InterPro" id="IPR001460">
    <property type="entry name" value="PCN-bd_Tpept"/>
</dbReference>
<evidence type="ECO:0000256" key="6">
    <source>
        <dbReference type="ARBA" id="ARBA00022737"/>
    </source>
</evidence>
<dbReference type="CDD" id="cd06575">
    <property type="entry name" value="PASTA_Pbp2x-like_2"/>
    <property type="match status" value="1"/>
</dbReference>
<evidence type="ECO:0000256" key="8">
    <source>
        <dbReference type="ARBA" id="ARBA00022984"/>
    </source>
</evidence>
<dbReference type="GO" id="GO:0046677">
    <property type="term" value="P:response to antibiotic"/>
    <property type="evidence" value="ECO:0007669"/>
    <property type="project" value="UniProtKB-KW"/>
</dbReference>